<sequence length="120" mass="12495">MGCAAAQQHNSATTTPSSFRLQVPVSVEQRASEDVTLRPACAVSKKSGLGFSQPREVALVPRESQRTAGRKGVGCSFPGAHGDQRGNPEGRSVIQDQKGSSLIISISATIVLVSIKPVPA</sequence>
<feature type="compositionally biased region" description="Polar residues" evidence="1">
    <location>
        <begin position="7"/>
        <end position="20"/>
    </location>
</feature>
<evidence type="ECO:0000256" key="1">
    <source>
        <dbReference type="SAM" id="MobiDB-lite"/>
    </source>
</evidence>
<evidence type="ECO:0000313" key="3">
    <source>
        <dbReference type="Proteomes" id="UP001487740"/>
    </source>
</evidence>
<feature type="region of interest" description="Disordered" evidence="1">
    <location>
        <begin position="1"/>
        <end position="21"/>
    </location>
</feature>
<proteinExistence type="predicted"/>
<protein>
    <submittedName>
        <fullName evidence="2">Uncharacterized protein</fullName>
    </submittedName>
</protein>
<accession>A0AAW0ULK5</accession>
<dbReference type="Proteomes" id="UP001487740">
    <property type="component" value="Unassembled WGS sequence"/>
</dbReference>
<name>A0AAW0ULK5_SCYPA</name>
<dbReference type="EMBL" id="JARAKH010000010">
    <property type="protein sequence ID" value="KAK8400554.1"/>
    <property type="molecule type" value="Genomic_DNA"/>
</dbReference>
<reference evidence="2 3" key="1">
    <citation type="submission" date="2023-03" db="EMBL/GenBank/DDBJ databases">
        <title>High-quality genome of Scylla paramamosain provides insights in environmental adaptation.</title>
        <authorList>
            <person name="Zhang L."/>
        </authorList>
    </citation>
    <scope>NUCLEOTIDE SEQUENCE [LARGE SCALE GENOMIC DNA]</scope>
    <source>
        <strain evidence="2">LZ_2023a</strain>
        <tissue evidence="2">Muscle</tissue>
    </source>
</reference>
<organism evidence="2 3">
    <name type="scientific">Scylla paramamosain</name>
    <name type="common">Mud crab</name>
    <dbReference type="NCBI Taxonomy" id="85552"/>
    <lineage>
        <taxon>Eukaryota</taxon>
        <taxon>Metazoa</taxon>
        <taxon>Ecdysozoa</taxon>
        <taxon>Arthropoda</taxon>
        <taxon>Crustacea</taxon>
        <taxon>Multicrustacea</taxon>
        <taxon>Malacostraca</taxon>
        <taxon>Eumalacostraca</taxon>
        <taxon>Eucarida</taxon>
        <taxon>Decapoda</taxon>
        <taxon>Pleocyemata</taxon>
        <taxon>Brachyura</taxon>
        <taxon>Eubrachyura</taxon>
        <taxon>Portunoidea</taxon>
        <taxon>Portunidae</taxon>
        <taxon>Portuninae</taxon>
        <taxon>Scylla</taxon>
    </lineage>
</organism>
<gene>
    <name evidence="2" type="ORF">O3P69_003311</name>
</gene>
<feature type="region of interest" description="Disordered" evidence="1">
    <location>
        <begin position="61"/>
        <end position="94"/>
    </location>
</feature>
<keyword evidence="3" id="KW-1185">Reference proteome</keyword>
<dbReference type="AlphaFoldDB" id="A0AAW0ULK5"/>
<evidence type="ECO:0000313" key="2">
    <source>
        <dbReference type="EMBL" id="KAK8400554.1"/>
    </source>
</evidence>
<comment type="caution">
    <text evidence="2">The sequence shown here is derived from an EMBL/GenBank/DDBJ whole genome shotgun (WGS) entry which is preliminary data.</text>
</comment>